<evidence type="ECO:0000256" key="7">
    <source>
        <dbReference type="ARBA" id="ARBA00023136"/>
    </source>
</evidence>
<evidence type="ECO:0000256" key="6">
    <source>
        <dbReference type="ARBA" id="ARBA00022967"/>
    </source>
</evidence>
<dbReference type="GO" id="GO:0016887">
    <property type="term" value="F:ATP hydrolysis activity"/>
    <property type="evidence" value="ECO:0007669"/>
    <property type="project" value="InterPro"/>
</dbReference>
<dbReference type="InterPro" id="IPR025302">
    <property type="entry name" value="DrrA1/2-like_C"/>
</dbReference>
<dbReference type="EMBL" id="WMEZ01000001">
    <property type="protein sequence ID" value="MYL48957.1"/>
    <property type="molecule type" value="Genomic_DNA"/>
</dbReference>
<reference evidence="10 11" key="1">
    <citation type="submission" date="2019-11" db="EMBL/GenBank/DDBJ databases">
        <title>Genome sequences of 17 halophilic strains isolated from different environments.</title>
        <authorList>
            <person name="Furrow R.E."/>
        </authorList>
    </citation>
    <scope>NUCLEOTIDE SEQUENCE [LARGE SCALE GENOMIC DNA]</scope>
    <source>
        <strain evidence="10 11">22505_10_Sand</strain>
    </source>
</reference>
<accession>A0A845DZS8</accession>
<evidence type="ECO:0000256" key="2">
    <source>
        <dbReference type="ARBA" id="ARBA00022448"/>
    </source>
</evidence>
<dbReference type="PANTHER" id="PTHR42711:SF19">
    <property type="entry name" value="DOXORUBICIN RESISTANCE ATP-BINDING PROTEIN DRRA"/>
    <property type="match status" value="1"/>
</dbReference>
<protein>
    <submittedName>
        <fullName evidence="10">ATP-binding cassette domain-containing protein</fullName>
    </submittedName>
</protein>
<evidence type="ECO:0000256" key="1">
    <source>
        <dbReference type="ARBA" id="ARBA00004413"/>
    </source>
</evidence>
<dbReference type="GO" id="GO:0005524">
    <property type="term" value="F:ATP binding"/>
    <property type="evidence" value="ECO:0007669"/>
    <property type="project" value="UniProtKB-KW"/>
</dbReference>
<comment type="subcellular location">
    <subcellularLocation>
        <location evidence="1">Cell membrane</location>
        <topology evidence="1">Peripheral membrane protein</topology>
        <orientation evidence="1">Cytoplasmic side</orientation>
    </subcellularLocation>
</comment>
<dbReference type="GO" id="GO:1900753">
    <property type="term" value="P:doxorubicin transport"/>
    <property type="evidence" value="ECO:0007669"/>
    <property type="project" value="InterPro"/>
</dbReference>
<sequence length="328" mass="36581">MTGGIVVNGKIVVEHLTKTFKKGNVQAVKDVSFEVEEGEFFAFLGPNGAGKSTTVQILTTLINATSGKAEVAGHDVIREPEKVRRYIGVALQETGVDPDLTGREMIELQANIFGFRKEEAKKRAQELLEIVQLTEAAERRIGNYSGGMRRRLDLALTLVNEPKILFLDEPTTGLDPSNRMAIWEELRRLNEEVGTTIFLTTQYLEEADSLAHRISIINDGEIVATGTPKELKAQIGSDLITLTLKEEKQQTEASEYLRAQMADVDVISRQNKILIYVEEGTKQLLEVVRLFDQEGYEIEDIQLSSPTLDDIFLKITSEKKEGVRADGE</sequence>
<keyword evidence="5 10" id="KW-0067">ATP-binding</keyword>
<proteinExistence type="inferred from homology"/>
<evidence type="ECO:0000313" key="11">
    <source>
        <dbReference type="Proteomes" id="UP000447393"/>
    </source>
</evidence>
<dbReference type="PANTHER" id="PTHR42711">
    <property type="entry name" value="ABC TRANSPORTER ATP-BINDING PROTEIN"/>
    <property type="match status" value="1"/>
</dbReference>
<dbReference type="AlphaFoldDB" id="A0A845DZS8"/>
<organism evidence="10 11">
    <name type="scientific">Halobacillus litoralis</name>
    <dbReference type="NCBI Taxonomy" id="45668"/>
    <lineage>
        <taxon>Bacteria</taxon>
        <taxon>Bacillati</taxon>
        <taxon>Bacillota</taxon>
        <taxon>Bacilli</taxon>
        <taxon>Bacillales</taxon>
        <taxon>Bacillaceae</taxon>
        <taxon>Halobacillus</taxon>
    </lineage>
</organism>
<dbReference type="NCBIfam" id="TIGR01188">
    <property type="entry name" value="drrA"/>
    <property type="match status" value="1"/>
</dbReference>
<evidence type="ECO:0000313" key="10">
    <source>
        <dbReference type="EMBL" id="MYL48957.1"/>
    </source>
</evidence>
<dbReference type="InterPro" id="IPR003593">
    <property type="entry name" value="AAA+_ATPase"/>
</dbReference>
<evidence type="ECO:0000259" key="9">
    <source>
        <dbReference type="PROSITE" id="PS50893"/>
    </source>
</evidence>
<evidence type="ECO:0000256" key="4">
    <source>
        <dbReference type="ARBA" id="ARBA00022741"/>
    </source>
</evidence>
<feature type="domain" description="ABC transporter" evidence="9">
    <location>
        <begin position="11"/>
        <end position="244"/>
    </location>
</feature>
<keyword evidence="4" id="KW-0547">Nucleotide-binding</keyword>
<dbReference type="Pfam" id="PF00005">
    <property type="entry name" value="ABC_tran"/>
    <property type="match status" value="1"/>
</dbReference>
<dbReference type="PROSITE" id="PS00211">
    <property type="entry name" value="ABC_TRANSPORTER_1"/>
    <property type="match status" value="1"/>
</dbReference>
<gene>
    <name evidence="10" type="ORF">GLV98_05645</name>
</gene>
<dbReference type="GO" id="GO:0005886">
    <property type="term" value="C:plasma membrane"/>
    <property type="evidence" value="ECO:0007669"/>
    <property type="project" value="UniProtKB-SubCell"/>
</dbReference>
<dbReference type="GO" id="GO:0043215">
    <property type="term" value="P:daunorubicin transport"/>
    <property type="evidence" value="ECO:0007669"/>
    <property type="project" value="InterPro"/>
</dbReference>
<name>A0A845DZS8_9BACI</name>
<dbReference type="InterPro" id="IPR027417">
    <property type="entry name" value="P-loop_NTPase"/>
</dbReference>
<dbReference type="OrthoDB" id="9804819at2"/>
<dbReference type="FunFam" id="3.40.50.300:FF:000589">
    <property type="entry name" value="ABC transporter, ATP-binding subunit"/>
    <property type="match status" value="1"/>
</dbReference>
<dbReference type="Pfam" id="PF13732">
    <property type="entry name" value="DrrA1-3_C"/>
    <property type="match status" value="1"/>
</dbReference>
<keyword evidence="3" id="KW-1003">Cell membrane</keyword>
<dbReference type="Gene3D" id="3.40.50.300">
    <property type="entry name" value="P-loop containing nucleotide triphosphate hydrolases"/>
    <property type="match status" value="1"/>
</dbReference>
<dbReference type="PROSITE" id="PS50893">
    <property type="entry name" value="ABC_TRANSPORTER_2"/>
    <property type="match status" value="1"/>
</dbReference>
<comment type="caution">
    <text evidence="10">The sequence shown here is derived from an EMBL/GenBank/DDBJ whole genome shotgun (WGS) entry which is preliminary data.</text>
</comment>
<dbReference type="InterPro" id="IPR017871">
    <property type="entry name" value="ABC_transporter-like_CS"/>
</dbReference>
<evidence type="ECO:0000256" key="3">
    <source>
        <dbReference type="ARBA" id="ARBA00022475"/>
    </source>
</evidence>
<keyword evidence="2" id="KW-0813">Transport</keyword>
<keyword evidence="7" id="KW-0472">Membrane</keyword>
<keyword evidence="6" id="KW-1278">Translocase</keyword>
<evidence type="ECO:0000256" key="5">
    <source>
        <dbReference type="ARBA" id="ARBA00022840"/>
    </source>
</evidence>
<dbReference type="SMART" id="SM00382">
    <property type="entry name" value="AAA"/>
    <property type="match status" value="1"/>
</dbReference>
<comment type="similarity">
    <text evidence="8">Belongs to the ABC transporter superfamily. Drug exporter-1 (DrugE1) (TC 3.A.1.105) family.</text>
</comment>
<dbReference type="InterPro" id="IPR050763">
    <property type="entry name" value="ABC_transporter_ATP-binding"/>
</dbReference>
<dbReference type="SUPFAM" id="SSF52540">
    <property type="entry name" value="P-loop containing nucleoside triphosphate hydrolases"/>
    <property type="match status" value="1"/>
</dbReference>
<evidence type="ECO:0000256" key="8">
    <source>
        <dbReference type="ARBA" id="ARBA00049985"/>
    </source>
</evidence>
<dbReference type="InterPro" id="IPR005894">
    <property type="entry name" value="DrrA"/>
</dbReference>
<dbReference type="InterPro" id="IPR003439">
    <property type="entry name" value="ABC_transporter-like_ATP-bd"/>
</dbReference>
<dbReference type="Proteomes" id="UP000447393">
    <property type="component" value="Unassembled WGS sequence"/>
</dbReference>